<dbReference type="InterPro" id="IPR023346">
    <property type="entry name" value="Lysozyme-like_dom_sf"/>
</dbReference>
<evidence type="ECO:0000256" key="1">
    <source>
        <dbReference type="PIRSR" id="PIRSR611757-1"/>
    </source>
</evidence>
<feature type="signal peptide" evidence="2">
    <location>
        <begin position="1"/>
        <end position="22"/>
    </location>
</feature>
<feature type="active site" evidence="1">
    <location>
        <position position="129"/>
    </location>
</feature>
<protein>
    <submittedName>
        <fullName evidence="4">Lytic murein transglycosylase B</fullName>
    </submittedName>
</protein>
<reference evidence="4 5" key="1">
    <citation type="submission" date="2016-08" db="EMBL/GenBank/DDBJ databases">
        <authorList>
            <person name="Seilhamer J.J."/>
        </authorList>
    </citation>
    <scope>NUCLEOTIDE SEQUENCE [LARGE SCALE GENOMIC DNA]</scope>
    <source>
        <strain evidence="4 5">PH27A</strain>
    </source>
</reference>
<dbReference type="AlphaFoldDB" id="A0A1E2VBC7"/>
<dbReference type="EMBL" id="MDTQ01000001">
    <property type="protein sequence ID" value="ODC03955.1"/>
    <property type="molecule type" value="Genomic_DNA"/>
</dbReference>
<dbReference type="NCBIfam" id="TIGR02282">
    <property type="entry name" value="MltB"/>
    <property type="match status" value="1"/>
</dbReference>
<name>A0A1E2VBC7_9GAMM</name>
<dbReference type="GO" id="GO:0009253">
    <property type="term" value="P:peptidoglycan catabolic process"/>
    <property type="evidence" value="ECO:0007669"/>
    <property type="project" value="TreeGrafter"/>
</dbReference>
<evidence type="ECO:0000313" key="4">
    <source>
        <dbReference type="EMBL" id="ODC03955.1"/>
    </source>
</evidence>
<feature type="domain" description="Transglycosylase SLT" evidence="3">
    <location>
        <begin position="33"/>
        <end position="328"/>
    </location>
</feature>
<keyword evidence="5" id="KW-1185">Reference proteome</keyword>
<proteinExistence type="predicted"/>
<comment type="caution">
    <text evidence="4">The sequence shown here is derived from an EMBL/GenBank/DDBJ whole genome shotgun (WGS) entry which is preliminary data.</text>
</comment>
<dbReference type="RefSeq" id="WP_068998632.1">
    <property type="nucleotide sequence ID" value="NZ_MDTQ01000001.1"/>
</dbReference>
<dbReference type="Proteomes" id="UP000094291">
    <property type="component" value="Unassembled WGS sequence"/>
</dbReference>
<dbReference type="PANTHER" id="PTHR30163:SF9">
    <property type="entry name" value="MEMBRANE-BOUND LYTIC MUREIN TRANSGLYCOSYLASE B"/>
    <property type="match status" value="1"/>
</dbReference>
<dbReference type="Gene3D" id="1.10.530.10">
    <property type="match status" value="1"/>
</dbReference>
<accession>A0A1E2VBC7</accession>
<dbReference type="InterPro" id="IPR031304">
    <property type="entry name" value="SLT_2"/>
</dbReference>
<evidence type="ECO:0000256" key="2">
    <source>
        <dbReference type="SAM" id="SignalP"/>
    </source>
</evidence>
<organism evidence="4 5">
    <name type="scientific">Terasakiispira papahanaumokuakeensis</name>
    <dbReference type="NCBI Taxonomy" id="197479"/>
    <lineage>
        <taxon>Bacteria</taxon>
        <taxon>Pseudomonadati</taxon>
        <taxon>Pseudomonadota</taxon>
        <taxon>Gammaproteobacteria</taxon>
        <taxon>Oceanospirillales</taxon>
        <taxon>Terasakiispira</taxon>
    </lineage>
</organism>
<keyword evidence="2" id="KW-0732">Signal</keyword>
<dbReference type="OrthoDB" id="9772911at2"/>
<dbReference type="InterPro" id="IPR011757">
    <property type="entry name" value="Lytic_transglycosylase_MltB"/>
</dbReference>
<dbReference type="CDD" id="cd13399">
    <property type="entry name" value="Slt35-like"/>
    <property type="match status" value="1"/>
</dbReference>
<gene>
    <name evidence="4" type="ORF">BFW38_10790</name>
</gene>
<feature type="chain" id="PRO_5009119683" evidence="2">
    <location>
        <begin position="23"/>
        <end position="347"/>
    </location>
</feature>
<dbReference type="FunFam" id="1.10.8.350:FF:000001">
    <property type="entry name" value="Lytic murein transglycosylase B"/>
    <property type="match status" value="1"/>
</dbReference>
<evidence type="ECO:0000313" key="5">
    <source>
        <dbReference type="Proteomes" id="UP000094291"/>
    </source>
</evidence>
<dbReference type="Gene3D" id="1.10.8.350">
    <property type="entry name" value="Bacterial muramidase"/>
    <property type="match status" value="1"/>
</dbReference>
<dbReference type="SUPFAM" id="SSF53955">
    <property type="entry name" value="Lysozyme-like"/>
    <property type="match status" value="1"/>
</dbReference>
<dbReference type="PANTHER" id="PTHR30163">
    <property type="entry name" value="MEMBRANE-BOUND LYTIC MUREIN TRANSGLYCOSYLASE B"/>
    <property type="match status" value="1"/>
</dbReference>
<evidence type="ECO:0000259" key="3">
    <source>
        <dbReference type="Pfam" id="PF13406"/>
    </source>
</evidence>
<dbReference type="InterPro" id="IPR043426">
    <property type="entry name" value="MltB-like"/>
</dbReference>
<dbReference type="Pfam" id="PF13406">
    <property type="entry name" value="SLT_2"/>
    <property type="match status" value="1"/>
</dbReference>
<dbReference type="GO" id="GO:0008933">
    <property type="term" value="F:peptidoglycan lytic transglycosylase activity"/>
    <property type="evidence" value="ECO:0007669"/>
    <property type="project" value="TreeGrafter"/>
</dbReference>
<dbReference type="STRING" id="197479.BFW38_10790"/>
<sequence length="347" mass="38830">MKHTVKRGLGVACLLLAGPSLAADRPHYDPASNEQVKQLIQEVSQDSDWQPEQLNHLFSQAERRDDIIKLISKPAERVLTWAEYRRLFITDARIKAGHEFMAQHRDALNRAHEQYGVDPTVITAIIGVETFYGRHKGRHRVIDALSTLSFDYPPRSAFFRKQLVAYLELVKQEGLNPLLPMGSYAGAMGFPQFIPTSYQAYAVDFNGDGFRDIWTNPVDAIGSVAHYFEAHGWKKDAPVAVDAVLEGDGTKLENLRKNRFDMQDYSQVAAAGMTAKSASLTADTRVLPMALSLDDDQEQMMLGLHNFYVITRYNHSRLYAMAVNELAKALKASDQGASDQEAARDQG</sequence>